<dbReference type="EMBL" id="CALBWS010000045">
    <property type="protein sequence ID" value="CAH2717346.1"/>
    <property type="molecule type" value="Genomic_DNA"/>
</dbReference>
<dbReference type="InterPro" id="IPR000073">
    <property type="entry name" value="AB_hydrolase_1"/>
</dbReference>
<keyword evidence="3" id="KW-1185">Reference proteome</keyword>
<gene>
    <name evidence="2" type="ORF">BACCIP111895_04538</name>
</gene>
<proteinExistence type="predicted"/>
<sequence length="159" mass="17793">MNNIEEKVVADGVCFANWPLPLVKAIRWPTAPEFEPGTALIGRMIRGGVYSPEILTPKVMEAFTAPFATPSGPEELKRASLALDHHQTEDIVPDLPNLKVPVTLLWGQHDPYTTPYWGKKLQEAIPNSILKILPECSHYSMLDNPVLFSQELLKHLNTQ</sequence>
<dbReference type="Gene3D" id="3.40.50.1820">
    <property type="entry name" value="alpha/beta hydrolase"/>
    <property type="match status" value="1"/>
</dbReference>
<protein>
    <recommendedName>
        <fullName evidence="1">AB hydrolase-1 domain-containing protein</fullName>
    </recommendedName>
</protein>
<dbReference type="Pfam" id="PF00561">
    <property type="entry name" value="Abhydrolase_1"/>
    <property type="match status" value="1"/>
</dbReference>
<reference evidence="2" key="1">
    <citation type="submission" date="2022-04" db="EMBL/GenBank/DDBJ databases">
        <authorList>
            <person name="Criscuolo A."/>
        </authorList>
    </citation>
    <scope>NUCLEOTIDE SEQUENCE</scope>
    <source>
        <strain evidence="2">CIP111895</strain>
    </source>
</reference>
<evidence type="ECO:0000313" key="2">
    <source>
        <dbReference type="EMBL" id="CAH2717346.1"/>
    </source>
</evidence>
<organism evidence="2 3">
    <name type="scientific">Neobacillus rhizosphaerae</name>
    <dbReference type="NCBI Taxonomy" id="2880965"/>
    <lineage>
        <taxon>Bacteria</taxon>
        <taxon>Bacillati</taxon>
        <taxon>Bacillota</taxon>
        <taxon>Bacilli</taxon>
        <taxon>Bacillales</taxon>
        <taxon>Bacillaceae</taxon>
        <taxon>Neobacillus</taxon>
    </lineage>
</organism>
<name>A0ABN8KU30_9BACI</name>
<dbReference type="RefSeq" id="WP_248737567.1">
    <property type="nucleotide sequence ID" value="NZ_CALBWS010000045.1"/>
</dbReference>
<comment type="caution">
    <text evidence="2">The sequence shown here is derived from an EMBL/GenBank/DDBJ whole genome shotgun (WGS) entry which is preliminary data.</text>
</comment>
<dbReference type="InterPro" id="IPR029058">
    <property type="entry name" value="AB_hydrolase_fold"/>
</dbReference>
<dbReference type="Proteomes" id="UP000838308">
    <property type="component" value="Unassembled WGS sequence"/>
</dbReference>
<accession>A0ABN8KU30</accession>
<evidence type="ECO:0000313" key="3">
    <source>
        <dbReference type="Proteomes" id="UP000838308"/>
    </source>
</evidence>
<evidence type="ECO:0000259" key="1">
    <source>
        <dbReference type="Pfam" id="PF00561"/>
    </source>
</evidence>
<dbReference type="SUPFAM" id="SSF53474">
    <property type="entry name" value="alpha/beta-Hydrolases"/>
    <property type="match status" value="1"/>
</dbReference>
<feature type="domain" description="AB hydrolase-1" evidence="1">
    <location>
        <begin position="80"/>
        <end position="145"/>
    </location>
</feature>